<keyword evidence="1" id="KW-1133">Transmembrane helix</keyword>
<evidence type="ECO:0000313" key="3">
    <source>
        <dbReference type="Proteomes" id="UP000093309"/>
    </source>
</evidence>
<proteinExistence type="predicted"/>
<dbReference type="RefSeq" id="WP_065857552.1">
    <property type="nucleotide sequence ID" value="NZ_LYPC01000028.1"/>
</dbReference>
<keyword evidence="1" id="KW-0812">Transmembrane</keyword>
<gene>
    <name evidence="2" type="ORF">A8709_04440</name>
</gene>
<feature type="transmembrane region" description="Helical" evidence="1">
    <location>
        <begin position="42"/>
        <end position="61"/>
    </location>
</feature>
<feature type="transmembrane region" description="Helical" evidence="1">
    <location>
        <begin position="12"/>
        <end position="36"/>
    </location>
</feature>
<feature type="transmembrane region" description="Helical" evidence="1">
    <location>
        <begin position="175"/>
        <end position="200"/>
    </location>
</feature>
<evidence type="ECO:0000313" key="2">
    <source>
        <dbReference type="EMBL" id="OCT10957.1"/>
    </source>
</evidence>
<protein>
    <recommendedName>
        <fullName evidence="4">DUF304 domain-containing protein</fullName>
    </recommendedName>
</protein>
<dbReference type="EMBL" id="LYPC01000028">
    <property type="protein sequence ID" value="OCT10957.1"/>
    <property type="molecule type" value="Genomic_DNA"/>
</dbReference>
<dbReference type="AlphaFoldDB" id="A0A1C0ZSB4"/>
<comment type="caution">
    <text evidence="2">The sequence shown here is derived from an EMBL/GenBank/DDBJ whole genome shotgun (WGS) entry which is preliminary data.</text>
</comment>
<evidence type="ECO:0008006" key="4">
    <source>
        <dbReference type="Google" id="ProtNLM"/>
    </source>
</evidence>
<dbReference type="STRING" id="512399.A8709_04440"/>
<accession>A0A1C0ZSB4</accession>
<evidence type="ECO:0000256" key="1">
    <source>
        <dbReference type="SAM" id="Phobius"/>
    </source>
</evidence>
<keyword evidence="1" id="KW-0472">Membrane</keyword>
<keyword evidence="3" id="KW-1185">Reference proteome</keyword>
<reference evidence="3" key="1">
    <citation type="submission" date="2016-05" db="EMBL/GenBank/DDBJ databases">
        <title>Paenibacillus oryzae. sp. nov., isolated from the rice root.</title>
        <authorList>
            <person name="Zhang J."/>
            <person name="Zhang X."/>
        </authorList>
    </citation>
    <scope>NUCLEOTIDE SEQUENCE [LARGE SCALE GENOMIC DNA]</scope>
    <source>
        <strain evidence="3">KCTC13222</strain>
    </source>
</reference>
<organism evidence="2 3">
    <name type="scientific">Paenibacillus pectinilyticus</name>
    <dbReference type="NCBI Taxonomy" id="512399"/>
    <lineage>
        <taxon>Bacteria</taxon>
        <taxon>Bacillati</taxon>
        <taxon>Bacillota</taxon>
        <taxon>Bacilli</taxon>
        <taxon>Bacillales</taxon>
        <taxon>Paenibacillaceae</taxon>
        <taxon>Paenibacillus</taxon>
    </lineage>
</organism>
<name>A0A1C0ZSB4_9BACL</name>
<dbReference type="Proteomes" id="UP000093309">
    <property type="component" value="Unassembled WGS sequence"/>
</dbReference>
<sequence length="202" mass="23015">MVEYALKKDKFTGVILGALRLSIIRLLIPFIIYFAITSRETLALASFLKVLFALMFLYYLMKLIVNLRKVRRDWLTFRIMLSEQTLIKKQNKVPDVTLYLSDITRIVRVAGGLSVESGTVGSHVFIPSHLENYEELIERLRACCVVEESPISSVAVPSDYALKQHLTTHTIWKKLFAGIGIAFGLFMLFILAIVALIYFLSH</sequence>